<dbReference type="EMBL" id="JACBZT010000001">
    <property type="protein sequence ID" value="NYJ06543.1"/>
    <property type="molecule type" value="Genomic_DNA"/>
</dbReference>
<name>A0A853CKP0_9ACTN</name>
<gene>
    <name evidence="1" type="ORF">GGQ55_002821</name>
</gene>
<proteinExistence type="predicted"/>
<protein>
    <submittedName>
        <fullName evidence="1">Uncharacterized protein</fullName>
    </submittedName>
</protein>
<dbReference type="AlphaFoldDB" id="A0A853CKP0"/>
<evidence type="ECO:0000313" key="2">
    <source>
        <dbReference type="Proteomes" id="UP000541969"/>
    </source>
</evidence>
<organism evidence="1 2">
    <name type="scientific">Petropleomorpha daqingensis</name>
    <dbReference type="NCBI Taxonomy" id="2026353"/>
    <lineage>
        <taxon>Bacteria</taxon>
        <taxon>Bacillati</taxon>
        <taxon>Actinomycetota</taxon>
        <taxon>Actinomycetes</taxon>
        <taxon>Geodermatophilales</taxon>
        <taxon>Geodermatophilaceae</taxon>
        <taxon>Petropleomorpha</taxon>
    </lineage>
</organism>
<sequence length="41" mass="5037">MTTDESDPTFPEPLDADERALRRDLVLLTRQHRRRRRGRRF</sequence>
<evidence type="ECO:0000313" key="1">
    <source>
        <dbReference type="EMBL" id="NYJ06543.1"/>
    </source>
</evidence>
<dbReference type="Proteomes" id="UP000541969">
    <property type="component" value="Unassembled WGS sequence"/>
</dbReference>
<keyword evidence="2" id="KW-1185">Reference proteome</keyword>
<reference evidence="1 2" key="1">
    <citation type="submission" date="2020-07" db="EMBL/GenBank/DDBJ databases">
        <title>Sequencing the genomes of 1000 actinobacteria strains.</title>
        <authorList>
            <person name="Klenk H.-P."/>
        </authorList>
    </citation>
    <scope>NUCLEOTIDE SEQUENCE [LARGE SCALE GENOMIC DNA]</scope>
    <source>
        <strain evidence="1 2">DSM 104001</strain>
    </source>
</reference>
<dbReference type="RefSeq" id="WP_281371305.1">
    <property type="nucleotide sequence ID" value="NZ_JACBZT010000001.1"/>
</dbReference>
<accession>A0A853CKP0</accession>
<comment type="caution">
    <text evidence="1">The sequence shown here is derived from an EMBL/GenBank/DDBJ whole genome shotgun (WGS) entry which is preliminary data.</text>
</comment>